<name>A0A7V8FFT1_STEMA</name>
<dbReference type="Pfam" id="PF01797">
    <property type="entry name" value="Y1_Tnp"/>
    <property type="match status" value="1"/>
</dbReference>
<dbReference type="GO" id="GO:0043565">
    <property type="term" value="F:sequence-specific DNA binding"/>
    <property type="evidence" value="ECO:0007669"/>
    <property type="project" value="TreeGrafter"/>
</dbReference>
<dbReference type="PANTHER" id="PTHR36966:SF1">
    <property type="entry name" value="REP-ASSOCIATED TYROSINE TRANSPOSASE"/>
    <property type="match status" value="1"/>
</dbReference>
<feature type="domain" description="Transposase IS200-like" evidence="1">
    <location>
        <begin position="32"/>
        <end position="146"/>
    </location>
</feature>
<organism evidence="2 3">
    <name type="scientific">Stenotrophomonas maltophilia</name>
    <name type="common">Pseudomonas maltophilia</name>
    <name type="synonym">Xanthomonas maltophilia</name>
    <dbReference type="NCBI Taxonomy" id="40324"/>
    <lineage>
        <taxon>Bacteria</taxon>
        <taxon>Pseudomonadati</taxon>
        <taxon>Pseudomonadota</taxon>
        <taxon>Gammaproteobacteria</taxon>
        <taxon>Lysobacterales</taxon>
        <taxon>Lysobacteraceae</taxon>
        <taxon>Stenotrophomonas</taxon>
        <taxon>Stenotrophomonas maltophilia group</taxon>
    </lineage>
</organism>
<dbReference type="NCBIfam" id="NF047646">
    <property type="entry name" value="REP_Tyr_transpos"/>
    <property type="match status" value="1"/>
</dbReference>
<dbReference type="Proteomes" id="UP000487117">
    <property type="component" value="Unassembled WGS sequence"/>
</dbReference>
<proteinExistence type="predicted"/>
<evidence type="ECO:0000313" key="2">
    <source>
        <dbReference type="EMBL" id="KAF1014728.1"/>
    </source>
</evidence>
<protein>
    <submittedName>
        <fullName evidence="2">REP-associated tyrosine transposase</fullName>
    </submittedName>
</protein>
<evidence type="ECO:0000313" key="3">
    <source>
        <dbReference type="Proteomes" id="UP000487117"/>
    </source>
</evidence>
<dbReference type="InterPro" id="IPR052715">
    <property type="entry name" value="RAYT_transposase"/>
</dbReference>
<comment type="caution">
    <text evidence="2">The sequence shown here is derived from an EMBL/GenBank/DDBJ whole genome shotgun (WGS) entry which is preliminary data.</text>
</comment>
<dbReference type="AlphaFoldDB" id="A0A7V8FFT1"/>
<dbReference type="PANTHER" id="PTHR36966">
    <property type="entry name" value="REP-ASSOCIATED TYROSINE TRANSPOSASE"/>
    <property type="match status" value="1"/>
</dbReference>
<dbReference type="SUPFAM" id="SSF143422">
    <property type="entry name" value="Transposase IS200-like"/>
    <property type="match status" value="1"/>
</dbReference>
<dbReference type="Gene3D" id="3.30.70.1290">
    <property type="entry name" value="Transposase IS200-like"/>
    <property type="match status" value="1"/>
</dbReference>
<reference evidence="3" key="1">
    <citation type="journal article" date="2020" name="MBio">
        <title>Horizontal gene transfer to a defensive symbiont with a reduced genome amongst a multipartite beetle microbiome.</title>
        <authorList>
            <person name="Waterworth S.C."/>
            <person name="Florez L.V."/>
            <person name="Rees E.R."/>
            <person name="Hertweck C."/>
            <person name="Kaltenpoth M."/>
            <person name="Kwan J.C."/>
        </authorList>
    </citation>
    <scope>NUCLEOTIDE SEQUENCE [LARGE SCALE GENOMIC DNA]</scope>
</reference>
<sequence length="168" mass="18939">MPVLLYPMGRHLRIGHAPHMVSQRLRYGRYVQAGNIYALTTVTAHRQRLFADAGNAALMIDALRHVEATGLTHSLAWVVMPDHLHWLLQLRAGTLAQCMGGLKSRSSRLINACLQRRGPLWQHGYHDHAIRTDESLRELAAYILANPVRAGLADQVGAYPHAWCRWLL</sequence>
<evidence type="ECO:0000259" key="1">
    <source>
        <dbReference type="SMART" id="SM01321"/>
    </source>
</evidence>
<dbReference type="SMART" id="SM01321">
    <property type="entry name" value="Y1_Tnp"/>
    <property type="match status" value="1"/>
</dbReference>
<dbReference type="EMBL" id="WNDS01000003">
    <property type="protein sequence ID" value="KAF1014728.1"/>
    <property type="molecule type" value="Genomic_DNA"/>
</dbReference>
<dbReference type="GO" id="GO:0004803">
    <property type="term" value="F:transposase activity"/>
    <property type="evidence" value="ECO:0007669"/>
    <property type="project" value="InterPro"/>
</dbReference>
<dbReference type="GO" id="GO:0006313">
    <property type="term" value="P:DNA transposition"/>
    <property type="evidence" value="ECO:0007669"/>
    <property type="project" value="InterPro"/>
</dbReference>
<dbReference type="InterPro" id="IPR002686">
    <property type="entry name" value="Transposase_17"/>
</dbReference>
<accession>A0A7V8FFT1</accession>
<gene>
    <name evidence="2" type="primary">rayT_2</name>
    <name evidence="2" type="ORF">GAK31_02215</name>
</gene>
<dbReference type="InterPro" id="IPR036515">
    <property type="entry name" value="Transposase_17_sf"/>
</dbReference>